<dbReference type="FunFam" id="2.60.40.10:FF:000071">
    <property type="entry name" value="Plexin A2"/>
    <property type="match status" value="1"/>
</dbReference>
<dbReference type="Pfam" id="PF17960">
    <property type="entry name" value="TIG_plexin"/>
    <property type="match status" value="1"/>
</dbReference>
<dbReference type="Pfam" id="PF18020">
    <property type="entry name" value="TIG_2"/>
    <property type="match status" value="1"/>
</dbReference>
<dbReference type="GO" id="GO:0048513">
    <property type="term" value="P:animal organ development"/>
    <property type="evidence" value="ECO:0007669"/>
    <property type="project" value="UniProtKB-ARBA"/>
</dbReference>
<evidence type="ECO:0000256" key="1">
    <source>
        <dbReference type="ARBA" id="ARBA00004251"/>
    </source>
</evidence>
<dbReference type="InterPro" id="IPR014756">
    <property type="entry name" value="Ig_E-set"/>
</dbReference>
<evidence type="ECO:0000256" key="2">
    <source>
        <dbReference type="ARBA" id="ARBA00010297"/>
    </source>
</evidence>
<dbReference type="FunFam" id="2.130.10.10:FF:000006">
    <property type="entry name" value="Plexin A2"/>
    <property type="match status" value="1"/>
</dbReference>
<dbReference type="SMART" id="SM00630">
    <property type="entry name" value="Sema"/>
    <property type="match status" value="1"/>
</dbReference>
<evidence type="ECO:0000256" key="12">
    <source>
        <dbReference type="ARBA" id="ARBA00023180"/>
    </source>
</evidence>
<comment type="caution">
    <text evidence="15">Lacks conserved residue(s) required for the propagation of feature annotation.</text>
</comment>
<dbReference type="Pfam" id="PF01833">
    <property type="entry name" value="TIG"/>
    <property type="match status" value="3"/>
</dbReference>
<dbReference type="CDD" id="cd01181">
    <property type="entry name" value="IPT_plexin_repeat3"/>
    <property type="match status" value="1"/>
</dbReference>
<evidence type="ECO:0000256" key="3">
    <source>
        <dbReference type="ARBA" id="ARBA00022475"/>
    </source>
</evidence>
<dbReference type="FunFam" id="3.10.20.90:FF:000018">
    <property type="entry name" value="Plexin A2"/>
    <property type="match status" value="1"/>
</dbReference>
<evidence type="ECO:0000256" key="15">
    <source>
        <dbReference type="PROSITE-ProRule" id="PRU00352"/>
    </source>
</evidence>
<keyword evidence="4" id="KW-0597">Phosphoprotein</keyword>
<proteinExistence type="inferred from homology"/>
<comment type="function">
    <text evidence="13">Coreceptor for SEMA3A and SEMA6A. Necessary for signaling by SEMA6A and class 3 semaphorins and subsequent remodeling of the cytoskeleton. Plays a role in axon guidance, invasive growth and cell migration. Class 3 semaphorins bind to a complex composed of a neuropilin and a plexin. The plexin modulates the affinity of the complex for specific semaphorins, and its cytoplasmic domain is required for the activation of down-stream signaling events in the cytoplasm.</text>
</comment>
<feature type="coiled-coil region" evidence="16">
    <location>
        <begin position="1272"/>
        <end position="1299"/>
    </location>
</feature>
<dbReference type="FunFam" id="2.60.40.10:FF:000131">
    <property type="entry name" value="Plexin A2"/>
    <property type="match status" value="1"/>
</dbReference>
<dbReference type="CDD" id="cd01179">
    <property type="entry name" value="IPT_plexin_repeat2"/>
    <property type="match status" value="1"/>
</dbReference>
<reference evidence="20 21" key="1">
    <citation type="submission" date="2019-09" db="EMBL/GenBank/DDBJ databases">
        <title>Bird 10,000 Genomes (B10K) Project - Family phase.</title>
        <authorList>
            <person name="Zhang G."/>
        </authorList>
    </citation>
    <scope>NUCLEOTIDE SEQUENCE [LARGE SCALE GENOMIC DNA]</scope>
    <source>
        <strain evidence="20">B10K-DU-005-01</strain>
    </source>
</reference>
<keyword evidence="10 17" id="KW-0472">Membrane</keyword>
<dbReference type="PANTHER" id="PTHR22625">
    <property type="entry name" value="PLEXIN"/>
    <property type="match status" value="1"/>
</dbReference>
<dbReference type="CDD" id="cd01180">
    <property type="entry name" value="IPT_plexin_repeat1"/>
    <property type="match status" value="1"/>
</dbReference>
<gene>
    <name evidence="20" type="primary">Plxna2</name>
    <name evidence="20" type="ORF">NYCLEU_R04422</name>
</gene>
<dbReference type="Pfam" id="PF01403">
    <property type="entry name" value="Sema"/>
    <property type="match status" value="1"/>
</dbReference>
<organism evidence="20 21">
    <name type="scientific">Nyctiprogne leucopyga</name>
    <dbReference type="NCBI Taxonomy" id="382315"/>
    <lineage>
        <taxon>Eukaryota</taxon>
        <taxon>Metazoa</taxon>
        <taxon>Chordata</taxon>
        <taxon>Craniata</taxon>
        <taxon>Vertebrata</taxon>
        <taxon>Euteleostomi</taxon>
        <taxon>Archelosauria</taxon>
        <taxon>Archosauria</taxon>
        <taxon>Dinosauria</taxon>
        <taxon>Saurischia</taxon>
        <taxon>Theropoda</taxon>
        <taxon>Coelurosauria</taxon>
        <taxon>Aves</taxon>
        <taxon>Neognathae</taxon>
        <taxon>Neoaves</taxon>
        <taxon>Strisores</taxon>
        <taxon>Caprimulgiformes</taxon>
        <taxon>Caprimulgidae</taxon>
        <taxon>Chordeilinae</taxon>
        <taxon>Nyctiprogne</taxon>
    </lineage>
</organism>
<dbReference type="InterPro" id="IPR041362">
    <property type="entry name" value="TIG2_plexin"/>
</dbReference>
<feature type="signal peptide" evidence="18">
    <location>
        <begin position="1"/>
        <end position="34"/>
    </location>
</feature>
<dbReference type="GO" id="GO:0002116">
    <property type="term" value="C:semaphorin receptor complex"/>
    <property type="evidence" value="ECO:0007669"/>
    <property type="project" value="TreeGrafter"/>
</dbReference>
<evidence type="ECO:0000256" key="10">
    <source>
        <dbReference type="ARBA" id="ARBA00023136"/>
    </source>
</evidence>
<dbReference type="Pfam" id="PF20170">
    <property type="entry name" value="Plexin_RBD"/>
    <property type="match status" value="1"/>
</dbReference>
<evidence type="ECO:0000256" key="18">
    <source>
        <dbReference type="SAM" id="SignalP"/>
    </source>
</evidence>
<dbReference type="Gene3D" id="1.10.506.10">
    <property type="entry name" value="GTPase Activation - p120gap, domain 1"/>
    <property type="match status" value="1"/>
</dbReference>
<dbReference type="Proteomes" id="UP000551823">
    <property type="component" value="Unassembled WGS sequence"/>
</dbReference>
<keyword evidence="21" id="KW-1185">Reference proteome</keyword>
<keyword evidence="12" id="KW-0325">Glycoprotein</keyword>
<dbReference type="FunFam" id="3.30.1680.10:FF:000032">
    <property type="entry name" value="Plexin A2"/>
    <property type="match status" value="1"/>
</dbReference>
<comment type="subcellular location">
    <subcellularLocation>
        <location evidence="1">Cell membrane</location>
        <topology evidence="1">Single-pass type I membrane protein</topology>
    </subcellularLocation>
</comment>
<name>A0A7L4BRB1_9AVES</name>
<evidence type="ECO:0000256" key="4">
    <source>
        <dbReference type="ARBA" id="ARBA00022553"/>
    </source>
</evidence>
<dbReference type="CDD" id="cd12790">
    <property type="entry name" value="RasGAP_plexin_A"/>
    <property type="match status" value="1"/>
</dbReference>
<dbReference type="InterPro" id="IPR013548">
    <property type="entry name" value="Plexin_cytoplasmic_RasGAP_dom"/>
</dbReference>
<evidence type="ECO:0000256" key="7">
    <source>
        <dbReference type="ARBA" id="ARBA00022737"/>
    </source>
</evidence>
<dbReference type="InterPro" id="IPR015943">
    <property type="entry name" value="WD40/YVTN_repeat-like_dom_sf"/>
</dbReference>
<protein>
    <recommendedName>
        <fullName evidence="14">Plexin-A2</fullName>
    </recommendedName>
</protein>
<evidence type="ECO:0000256" key="8">
    <source>
        <dbReference type="ARBA" id="ARBA00022989"/>
    </source>
</evidence>
<dbReference type="InterPro" id="IPR008936">
    <property type="entry name" value="Rho_GTPase_activation_prot"/>
</dbReference>
<dbReference type="PROSITE" id="PS51004">
    <property type="entry name" value="SEMA"/>
    <property type="match status" value="1"/>
</dbReference>
<dbReference type="InterPro" id="IPR042826">
    <property type="entry name" value="Plexin-A2_sema"/>
</dbReference>
<dbReference type="Gene3D" id="3.10.20.90">
    <property type="entry name" value="Phosphatidylinositol 3-kinase Catalytic Subunit, Chain A, domain 1"/>
    <property type="match status" value="1"/>
</dbReference>
<dbReference type="InterPro" id="IPR046800">
    <property type="entry name" value="Plexin_RBD"/>
</dbReference>
<dbReference type="FunFam" id="1.10.506.10:FF:000005">
    <property type="entry name" value="Plexin A1"/>
    <property type="match status" value="1"/>
</dbReference>
<dbReference type="Pfam" id="PF01437">
    <property type="entry name" value="PSI"/>
    <property type="match status" value="2"/>
</dbReference>
<dbReference type="InterPro" id="IPR041019">
    <property type="entry name" value="TIG1_plexin"/>
</dbReference>
<feature type="transmembrane region" description="Helical" evidence="17">
    <location>
        <begin position="1244"/>
        <end position="1268"/>
    </location>
</feature>
<dbReference type="GO" id="GO:0005886">
    <property type="term" value="C:plasma membrane"/>
    <property type="evidence" value="ECO:0007669"/>
    <property type="project" value="UniProtKB-SubCell"/>
</dbReference>
<evidence type="ECO:0000256" key="14">
    <source>
        <dbReference type="ARBA" id="ARBA00070716"/>
    </source>
</evidence>
<dbReference type="GO" id="GO:0017154">
    <property type="term" value="F:semaphorin receptor activity"/>
    <property type="evidence" value="ECO:0007669"/>
    <property type="project" value="InterPro"/>
</dbReference>
<dbReference type="InterPro" id="IPR002909">
    <property type="entry name" value="IPT_dom"/>
</dbReference>
<dbReference type="SUPFAM" id="SSF101912">
    <property type="entry name" value="Sema domain"/>
    <property type="match status" value="1"/>
</dbReference>
<feature type="chain" id="PRO_5029773993" description="Plexin-A2" evidence="18">
    <location>
        <begin position="35"/>
        <end position="1902"/>
    </location>
</feature>
<dbReference type="SMART" id="SM00423">
    <property type="entry name" value="PSI"/>
    <property type="match status" value="3"/>
</dbReference>
<dbReference type="SMART" id="SM00429">
    <property type="entry name" value="IPT"/>
    <property type="match status" value="4"/>
</dbReference>
<keyword evidence="9 16" id="KW-0175">Coiled coil</keyword>
<dbReference type="InterPro" id="IPR002165">
    <property type="entry name" value="Plexin_repeat"/>
</dbReference>
<feature type="non-terminal residue" evidence="20">
    <location>
        <position position="1902"/>
    </location>
</feature>
<dbReference type="GO" id="GO:0007399">
    <property type="term" value="P:nervous system development"/>
    <property type="evidence" value="ECO:0007669"/>
    <property type="project" value="UniProtKB-ARBA"/>
</dbReference>
<keyword evidence="3" id="KW-1003">Cell membrane</keyword>
<evidence type="ECO:0000313" key="20">
    <source>
        <dbReference type="EMBL" id="NXW40145.1"/>
    </source>
</evidence>
<keyword evidence="6 18" id="KW-0732">Signal</keyword>
<evidence type="ECO:0000256" key="5">
    <source>
        <dbReference type="ARBA" id="ARBA00022692"/>
    </source>
</evidence>
<comment type="similarity">
    <text evidence="2">Belongs to the plexin family.</text>
</comment>
<dbReference type="InterPro" id="IPR013783">
    <property type="entry name" value="Ig-like_fold"/>
</dbReference>
<dbReference type="InterPro" id="IPR001627">
    <property type="entry name" value="Semap_dom"/>
</dbReference>
<dbReference type="GO" id="GO:0035295">
    <property type="term" value="P:tube development"/>
    <property type="evidence" value="ECO:0007669"/>
    <property type="project" value="UniProtKB-ARBA"/>
</dbReference>
<comment type="caution">
    <text evidence="20">The sequence shown here is derived from an EMBL/GenBank/DDBJ whole genome shotgun (WGS) entry which is preliminary data.</text>
</comment>
<evidence type="ECO:0000256" key="11">
    <source>
        <dbReference type="ARBA" id="ARBA00023157"/>
    </source>
</evidence>
<evidence type="ECO:0000313" key="21">
    <source>
        <dbReference type="Proteomes" id="UP000551823"/>
    </source>
</evidence>
<dbReference type="Gene3D" id="2.130.10.10">
    <property type="entry name" value="YVTN repeat-like/Quinoprotein amine dehydrogenase"/>
    <property type="match status" value="1"/>
</dbReference>
<evidence type="ECO:0000256" key="13">
    <source>
        <dbReference type="ARBA" id="ARBA00056694"/>
    </source>
</evidence>
<evidence type="ECO:0000256" key="16">
    <source>
        <dbReference type="SAM" id="Coils"/>
    </source>
</evidence>
<dbReference type="PANTHER" id="PTHR22625:SF37">
    <property type="entry name" value="PLEXIN-A2"/>
    <property type="match status" value="1"/>
</dbReference>
<dbReference type="GO" id="GO:0030334">
    <property type="term" value="P:regulation of cell migration"/>
    <property type="evidence" value="ECO:0007669"/>
    <property type="project" value="TreeGrafter"/>
</dbReference>
<sequence>MDQRKIWPRVPDSDGWSVVLLCLFLALLSRNVSSNALFSTFHSENRDWMFNHLTVHQGTGAVYVGAINRVYKLSGNLTILVAHKTGPEEDNKSCYPPLIVQPCSEILTLTNNVNKLLIIDYSENRLLACGSLYQGVCKLLRLDDLFILVEPSHKKEHYLSSVNKTGTMYGVIVRSEGEDGKLFIGTAVDGKQDYFPTLSSRKLPRDPESSAMLDYELHSDFVSSLIKIPSDTLALVSHFDIFYIYGFASGNFVYFLTVQPETPEGVSINSASDLFYTSRIVRLCKDDPKFHSYVSLPFGCVKGDTEYRLLQAAYLSKPGDVLARSLNITAQEDVLFAIFSKGQKQYHQPPDDSALCVFPIRAINAQIKDRLQSCYQGEGNLELNWLLGKDVQCTKAPVPIDDNFCGLDINQPLGGSVPVDGVTLFTSSRDRMTSVASYVYNGYSVVFVGTKTGKLKKIRADGPPHGGIQYETVTVFKDGSPVLRDMAFSIDRKYLYVMSERQVSRVPVESCEQYTTCGECLSLGDPHCGWCTLHHMCSPRDSCERADEPYRFAGSISQCMSITVQPSSISVSEHSLPLSLFVSDAPDLRAGVTCLFGNLTEVEGQVSESRVVCVSPAAKDVPAIPVDQDWFGVVLQLKSQETGRTFVSTEFKFYNCSAHQLCLSCVNSAFRCHWCKYRNLCTHDPTTCSFQEGRINVSEDCPQLFPTEEILIPVGEVKPITLKARNLPQPQSGQRGYECVLSIQGVIHRVPALRFNSSSVQCQNSSYLYDGMDISNLAVDFAVVWNGNFVIDNPENLKVHLYKCAAQRESCGLCLKADPKFECGWCSGEAKCTLRPHCAQPPAQPWLDWSSRNVKCSNPRITEILTVSGPPEGGTRVTIRGVNLGLDFSEIAHGVQVAGVQCTPLPEQYVVAEQIVCEMGQALPGISSGPVLLCIGECKPEFTAKSTQQYMFVTPAVSFLNPSRGPESGGTMVTISGHYLGAGSRVSVLLGNQTCEFYGRSMNEIICISAPSAHGLGAVHVSVSVDRAQLEQTLLFEYIDDPKVQHIEPEWSIARCLLVLRSGHTPLTVTGSNLDVIQEPRIRVKYNGKEFVNVCKVVNATALACLAPPLTPEYRPGLDAVERPDEFGFIFNNVQSLLVYNDTKFIYYPNPTFELLSPTGVLEQKPGSPIILKGRNLCPPAAGGAKLNYTVLVGETPCAVTVSETQLLCEPPNLTGQHKVMVRVGGIIFSPGSVSIISDSLLTLPAIVSIAAGGSLLLIIVIIVLIAYKRKSRENDLTLKRLQMQMDNLESRVALECKEAFAELQTDINELTSDLDRSGIPYLDYRTYAMRVLFPGIEDHPVLRELEVQGNGQQSVEKALKLFAQLINNKVFLLTFIRTLELQRSFSMRDRGNVASLIMTGLQGKLEYATDVLKQLLSDLIEKNLENKNHPKLLLRRTESVAEKMLTNWFAFLLHKFLKECAGEPLFMLYCAIKQQMEKGPIDAITGEARYSLSEDKLIRQQIEYKTLILNCVNPDNENSPEIPVKVLNCDTITQVKEKILDAVYKNVPYSQRPRAVDMDLEWRQGRIARVVLQDEDITTKIEGDWKRLNTLMHYQVSDRSVVALVPKQTSSYNIPASASISRTSISRYDSTFRYTGSPDSLRSRAPMITPDLESGVKVWHLVKNHDHGDQKEGDRGSKMVSEIYLTRLLATKGTLQKFVDDLFETLFSTVHRGSALPLAIKYMFDFLDEQADKHSIHDTDVRHTWKSNCLPLRFWVNVIKNPQFVFDIHKGSITDACLSVVAQTFMDSCSTSEHRLGKDSPSNKLLYAKDIPSYKSWVERYYADIAKLPAISDQDMNAYLAEQSRLHAMEFNMLSALNEIYSYVSKYSEELIGALEQDEQARRQRLAYKVEQLIGAMSIES</sequence>
<dbReference type="Pfam" id="PF24479">
    <property type="entry name" value="PSI_PlexinA-B"/>
    <property type="match status" value="1"/>
</dbReference>
<dbReference type="InterPro" id="IPR031148">
    <property type="entry name" value="Plexin"/>
</dbReference>
<dbReference type="Pfam" id="PF08337">
    <property type="entry name" value="Plexin_cytopl"/>
    <property type="match status" value="1"/>
</dbReference>
<dbReference type="SUPFAM" id="SSF48350">
    <property type="entry name" value="GTPase activation domain, GAP"/>
    <property type="match status" value="1"/>
</dbReference>
<dbReference type="SUPFAM" id="SSF103575">
    <property type="entry name" value="Plexin repeat"/>
    <property type="match status" value="2"/>
</dbReference>
<accession>A0A7L4BRB1</accession>
<evidence type="ECO:0000256" key="17">
    <source>
        <dbReference type="SAM" id="Phobius"/>
    </source>
</evidence>
<dbReference type="InterPro" id="IPR016201">
    <property type="entry name" value="PSI"/>
</dbReference>
<keyword evidence="11" id="KW-1015">Disulfide bond</keyword>
<dbReference type="EMBL" id="VZZU01000027">
    <property type="protein sequence ID" value="NXW40145.1"/>
    <property type="molecule type" value="Genomic_DNA"/>
</dbReference>
<dbReference type="FunFam" id="2.60.40.10:FF:001973">
    <property type="entry name" value="Plexin A4, B"/>
    <property type="match status" value="1"/>
</dbReference>
<dbReference type="CDD" id="cd11272">
    <property type="entry name" value="Sema_plexin_A2"/>
    <property type="match status" value="1"/>
</dbReference>
<feature type="non-terminal residue" evidence="20">
    <location>
        <position position="1"/>
    </location>
</feature>
<dbReference type="SUPFAM" id="SSF81296">
    <property type="entry name" value="E set domains"/>
    <property type="match status" value="4"/>
</dbReference>
<dbReference type="CDD" id="cd00603">
    <property type="entry name" value="IPT_PCSR"/>
    <property type="match status" value="1"/>
</dbReference>
<keyword evidence="8 17" id="KW-1133">Transmembrane helix</keyword>
<dbReference type="FunFam" id="2.60.40.10:FF:000695">
    <property type="entry name" value="Plexin A2"/>
    <property type="match status" value="1"/>
</dbReference>
<keyword evidence="7" id="KW-0677">Repeat</keyword>
<dbReference type="FunFam" id="2.60.40.10:FF:000339">
    <property type="entry name" value="Plexin A2"/>
    <property type="match status" value="1"/>
</dbReference>
<feature type="domain" description="Sema" evidence="19">
    <location>
        <begin position="24"/>
        <end position="508"/>
    </location>
</feature>
<evidence type="ECO:0000259" key="19">
    <source>
        <dbReference type="PROSITE" id="PS51004"/>
    </source>
</evidence>
<dbReference type="FunFam" id="1.10.506.10:FF:000006">
    <property type="entry name" value="Plexin A1"/>
    <property type="match status" value="1"/>
</dbReference>
<dbReference type="InterPro" id="IPR036352">
    <property type="entry name" value="Semap_dom_sf"/>
</dbReference>
<dbReference type="FunFam" id="2.60.40.10:FF:000123">
    <property type="entry name" value="Plexin A1"/>
    <property type="match status" value="1"/>
</dbReference>
<evidence type="ECO:0000256" key="6">
    <source>
        <dbReference type="ARBA" id="ARBA00022729"/>
    </source>
</evidence>
<evidence type="ECO:0000256" key="9">
    <source>
        <dbReference type="ARBA" id="ARBA00023054"/>
    </source>
</evidence>
<keyword evidence="5 17" id="KW-0812">Transmembrane</keyword>
<dbReference type="GO" id="GO:0009653">
    <property type="term" value="P:anatomical structure morphogenesis"/>
    <property type="evidence" value="ECO:0007669"/>
    <property type="project" value="UniProtKB-ARBA"/>
</dbReference>
<dbReference type="Gene3D" id="2.60.40.10">
    <property type="entry name" value="Immunoglobulins"/>
    <property type="match status" value="5"/>
</dbReference>